<evidence type="ECO:0000256" key="1">
    <source>
        <dbReference type="ARBA" id="ARBA00006217"/>
    </source>
</evidence>
<comment type="similarity">
    <text evidence="1">Belongs to the beta-class carbonic anhydrase family.</text>
</comment>
<dbReference type="EMBL" id="BHGK01000001">
    <property type="protein sequence ID" value="GCA68172.1"/>
    <property type="molecule type" value="Genomic_DNA"/>
</dbReference>
<evidence type="ECO:0000313" key="8">
    <source>
        <dbReference type="Proteomes" id="UP000265643"/>
    </source>
</evidence>
<feature type="binding site" evidence="6">
    <location>
        <position position="99"/>
    </location>
    <ligand>
        <name>Zn(2+)</name>
        <dbReference type="ChEBI" id="CHEBI:29105"/>
    </ligand>
</feature>
<evidence type="ECO:0000256" key="4">
    <source>
        <dbReference type="ARBA" id="ARBA00022833"/>
    </source>
</evidence>
<evidence type="ECO:0000256" key="6">
    <source>
        <dbReference type="PIRSR" id="PIRSR601765-1"/>
    </source>
</evidence>
<evidence type="ECO:0000256" key="3">
    <source>
        <dbReference type="ARBA" id="ARBA00022723"/>
    </source>
</evidence>
<feature type="binding site" evidence="6">
    <location>
        <position position="43"/>
    </location>
    <ligand>
        <name>Zn(2+)</name>
        <dbReference type="ChEBI" id="CHEBI:29105"/>
    </ligand>
</feature>
<comment type="catalytic activity">
    <reaction evidence="5">
        <text>hydrogencarbonate + H(+) = CO2 + H2O</text>
        <dbReference type="Rhea" id="RHEA:10748"/>
        <dbReference type="ChEBI" id="CHEBI:15377"/>
        <dbReference type="ChEBI" id="CHEBI:15378"/>
        <dbReference type="ChEBI" id="CHEBI:16526"/>
        <dbReference type="ChEBI" id="CHEBI:17544"/>
        <dbReference type="EC" id="4.2.1.1"/>
    </reaction>
</comment>
<evidence type="ECO:0000313" key="7">
    <source>
        <dbReference type="EMBL" id="GCA68172.1"/>
    </source>
</evidence>
<dbReference type="GO" id="GO:0004089">
    <property type="term" value="F:carbonate dehydratase activity"/>
    <property type="evidence" value="ECO:0007669"/>
    <property type="project" value="UniProtKB-EC"/>
</dbReference>
<dbReference type="Gene3D" id="3.40.1050.10">
    <property type="entry name" value="Carbonic anhydrase"/>
    <property type="match status" value="1"/>
</dbReference>
<dbReference type="CDD" id="cd03379">
    <property type="entry name" value="beta_CA_cladeD"/>
    <property type="match status" value="1"/>
</dbReference>
<accession>A0A391PM57</accession>
<proteinExistence type="inferred from homology"/>
<reference evidence="8" key="1">
    <citation type="submission" date="2018-09" db="EMBL/GenBank/DDBJ databases">
        <title>Draft Genome Sequence of Mediterraneibacter sp. KCTC 15684.</title>
        <authorList>
            <person name="Kim J.S."/>
            <person name="Han K.I."/>
            <person name="Suh M.K."/>
            <person name="Lee K.C."/>
            <person name="Eom M.K."/>
            <person name="Lee J.H."/>
            <person name="Park S.H."/>
            <person name="Kang S.W."/>
            <person name="Park J.E."/>
            <person name="Oh B.S."/>
            <person name="Yu S.Y."/>
            <person name="Choi S.H."/>
            <person name="Lee D.H."/>
            <person name="Yoon H."/>
            <person name="Kim B."/>
            <person name="Yang S.J."/>
            <person name="Lee J.S."/>
        </authorList>
    </citation>
    <scope>NUCLEOTIDE SEQUENCE [LARGE SCALE GENOMIC DNA]</scope>
    <source>
        <strain evidence="8">KCTC 15684</strain>
    </source>
</reference>
<keyword evidence="4 6" id="KW-0862">Zinc</keyword>
<dbReference type="PANTHER" id="PTHR43175:SF3">
    <property type="entry name" value="CARBON DISULFIDE HYDROLASE"/>
    <property type="match status" value="1"/>
</dbReference>
<dbReference type="InterPro" id="IPR036874">
    <property type="entry name" value="Carbonic_anhydrase_sf"/>
</dbReference>
<evidence type="ECO:0000256" key="5">
    <source>
        <dbReference type="ARBA" id="ARBA00048348"/>
    </source>
</evidence>
<dbReference type="Proteomes" id="UP000265643">
    <property type="component" value="Unassembled WGS sequence"/>
</dbReference>
<dbReference type="Pfam" id="PF00484">
    <property type="entry name" value="Pro_CA"/>
    <property type="match status" value="1"/>
</dbReference>
<protein>
    <recommendedName>
        <fullName evidence="2">carbonic anhydrase</fullName>
        <ecNumber evidence="2">4.2.1.1</ecNumber>
    </recommendedName>
</protein>
<dbReference type="AlphaFoldDB" id="A0A391PM57"/>
<feature type="binding site" evidence="6">
    <location>
        <position position="41"/>
    </location>
    <ligand>
        <name>Zn(2+)</name>
        <dbReference type="ChEBI" id="CHEBI:29105"/>
    </ligand>
</feature>
<sequence length="189" mass="20920">MKKEQLLEEILKVNSEFVAEKKYEKHQAEKFPKKKLAVLTCMDTRLVKLLPEALGVENGDIVVIKDAGGVVSKPYGDVVRSLLVAILELGVTGIMVIGHTDCGVQNMSGDEMIHLMTERGVSEETIQNLKYSGLNFDEWLCGFDTNEQSVRKTINALENNPLLPKDVWVEGFVMDTVTGKLTAVPKATN</sequence>
<evidence type="ECO:0000256" key="2">
    <source>
        <dbReference type="ARBA" id="ARBA00012925"/>
    </source>
</evidence>
<comment type="cofactor">
    <cofactor evidence="6">
        <name>Zn(2+)</name>
        <dbReference type="ChEBI" id="CHEBI:29105"/>
    </cofactor>
    <text evidence="6">Binds 1 zinc ion per subunit.</text>
</comment>
<gene>
    <name evidence="7" type="ORF">KGMB01110_26080</name>
</gene>
<dbReference type="RefSeq" id="WP_117603699.1">
    <property type="nucleotide sequence ID" value="NZ_BHGK01000001.1"/>
</dbReference>
<dbReference type="GO" id="GO:0008270">
    <property type="term" value="F:zinc ion binding"/>
    <property type="evidence" value="ECO:0007669"/>
    <property type="project" value="InterPro"/>
</dbReference>
<dbReference type="EC" id="4.2.1.1" evidence="2"/>
<comment type="caution">
    <text evidence="7">The sequence shown here is derived from an EMBL/GenBank/DDBJ whole genome shotgun (WGS) entry which is preliminary data.</text>
</comment>
<keyword evidence="8" id="KW-1185">Reference proteome</keyword>
<dbReference type="SUPFAM" id="SSF53056">
    <property type="entry name" value="beta-carbonic anhydrase, cab"/>
    <property type="match status" value="1"/>
</dbReference>
<name>A0A391PM57_9FIRM</name>
<dbReference type="InterPro" id="IPR001765">
    <property type="entry name" value="Carbonic_anhydrase"/>
</dbReference>
<organism evidence="7 8">
    <name type="scientific">Mediterraneibacter butyricigenes</name>
    <dbReference type="NCBI Taxonomy" id="2316025"/>
    <lineage>
        <taxon>Bacteria</taxon>
        <taxon>Bacillati</taxon>
        <taxon>Bacillota</taxon>
        <taxon>Clostridia</taxon>
        <taxon>Lachnospirales</taxon>
        <taxon>Lachnospiraceae</taxon>
        <taxon>Mediterraneibacter</taxon>
    </lineage>
</organism>
<dbReference type="PANTHER" id="PTHR43175">
    <property type="entry name" value="CARBONIC ANHYDRASE"/>
    <property type="match status" value="1"/>
</dbReference>
<dbReference type="SMART" id="SM00947">
    <property type="entry name" value="Pro_CA"/>
    <property type="match status" value="1"/>
</dbReference>
<keyword evidence="3 6" id="KW-0479">Metal-binding</keyword>
<feature type="binding site" evidence="6">
    <location>
        <position position="102"/>
    </location>
    <ligand>
        <name>Zn(2+)</name>
        <dbReference type="ChEBI" id="CHEBI:29105"/>
    </ligand>
</feature>